<dbReference type="PANTHER" id="PTHR11808:SF15">
    <property type="entry name" value="CYSTATHIONINE GAMMA-LYASE"/>
    <property type="match status" value="1"/>
</dbReference>
<reference evidence="15 16" key="1">
    <citation type="submission" date="2020-04" db="EMBL/GenBank/DDBJ databases">
        <authorList>
            <person name="Wallbank WR R."/>
            <person name="Pardo Diaz C."/>
            <person name="Kozak K."/>
            <person name="Martin S."/>
            <person name="Jiggins C."/>
            <person name="Moest M."/>
            <person name="Warren A I."/>
            <person name="Byers J.R.P. K."/>
            <person name="Montejo-Kovacevich G."/>
            <person name="Yen C E."/>
        </authorList>
    </citation>
    <scope>NUCLEOTIDE SEQUENCE [LARGE SCALE GENOMIC DNA]</scope>
</reference>
<evidence type="ECO:0000256" key="5">
    <source>
        <dbReference type="ARBA" id="ARBA00022723"/>
    </source>
</evidence>
<keyword evidence="7" id="KW-0862">Zinc</keyword>
<dbReference type="InterPro" id="IPR015421">
    <property type="entry name" value="PyrdxlP-dep_Trfase_major"/>
</dbReference>
<gene>
    <name evidence="15" type="ORF">APLA_LOCUS9321</name>
</gene>
<dbReference type="GO" id="GO:0008270">
    <property type="term" value="F:zinc ion binding"/>
    <property type="evidence" value="ECO:0007669"/>
    <property type="project" value="UniProtKB-KW"/>
</dbReference>
<keyword evidence="10" id="KW-0028">Amino-acid biosynthesis</keyword>
<accession>A0A8S1A8E7</accession>
<dbReference type="FunFam" id="3.90.1150.10:FF:000008">
    <property type="entry name" value="Cystathionine gamma-synthase"/>
    <property type="match status" value="2"/>
</dbReference>
<sequence length="1074" mass="118811">MSVNNYRKCAKCGKTRAEDMTVTYHRFPNPGKDNNTKAHAWAKYCWPNNDWSSRESLYSLHKTNKVLCGRHFHSSQFYDSTRKKLSKFAVPELTDLLNDETNVFNQNAAASNVAGLQKSRVPFSRIENSPVSPILVKPTNILSPLKRPTDPIQPSKSTDKEQNAPEEMLPSKPTSTKNVQSQVLPYHDESHLTKSASKKCNSILSAINVSKILTECINSNVNVVATVCDLSTVNLKVLKTVGVTTSEPFFLHCEKEIVAILDPPHLLKCTRNLLMKHNVECTTDVQCNDKTVKAEEQKQINMENQGFLAQKPGFATTAIHAGQEPEKWTSRCVVPPIVTSTTFQQPGPAEPIQYEYGRSGNPTRNTFEECLAALDVAKHGLVFASGLAAATTIYSLFESGDHVLCCDDVYGGINRLFSKVLVRMGFEVTFTDFTNIENVEKAIQPNTKMIWIETPTNPMLKVIDLAAVAKVAKSRKGIVTVVDNTFLTPYLQKPLDFGIDIVVYSLTKYMNGHSDVIMGAATLNDDDLATRLRFLQNALGAVPSPMDCYLVNRSLKTLALRMEQHKKSSLIIAKWLQQHPQVSKVLHPGLEDHPQHEIAKKQMSGHSGVFSFVHRGGLEESRKLLKSLKIFILAESLGGYESLAELPSLMTHASVPDVQRKELGITDSLIRLSVGLEDAEDLMEYEGFLTQNPGFATTAIHAGQEPEKWTSRCVVPGIVTSSTFQQPGPAEPSKFVYSRTGNPTRNILEECLAALDGGKHALAFSSGLGAATTIYSLFDSGDHILCCDDVYGGINRLFSKVVVRMGFEVTFATFTNIENVEKAVKNNTKMIWIETPSNPLLKVIDLAAVAKVAKSRGIVTVADNTFLTPYLQKPLDFGIDIVMYSATKYMNGHSDVIMGAAILNDDDLAKRLRFLQNSLGAVPSPIDCYLVNRSLKTLALRMEQHKKSSLIIAKWLKQHPQVAEVMHPGLQDHPQYEIAKKQTCGHSGVFSFVHKGGLEESRKLLKSLKIFILAESLGGYESLAELPSLMTHASVSEVQRKELGITDSLIRLSVGLEDTDDLIKDLEQAFKQSF</sequence>
<dbReference type="PANTHER" id="PTHR11808">
    <property type="entry name" value="TRANS-SULFURATION ENZYME FAMILY MEMBER"/>
    <property type="match status" value="1"/>
</dbReference>
<keyword evidence="5" id="KW-0479">Metal-binding</keyword>
<name>A0A8S1A8E7_ARCPL</name>
<comment type="pathway">
    <text evidence="2">Amino-acid biosynthesis; L-cysteine biosynthesis; L-cysteine from L-homocysteine and L-serine: step 2/2.</text>
</comment>
<evidence type="ECO:0000256" key="9">
    <source>
        <dbReference type="ARBA" id="ARBA00023125"/>
    </source>
</evidence>
<dbReference type="EC" id="4.4.1.1" evidence="4"/>
<evidence type="ECO:0000256" key="6">
    <source>
        <dbReference type="ARBA" id="ARBA00022771"/>
    </source>
</evidence>
<feature type="region of interest" description="Disordered" evidence="13">
    <location>
        <begin position="142"/>
        <end position="180"/>
    </location>
</feature>
<evidence type="ECO:0000256" key="4">
    <source>
        <dbReference type="ARBA" id="ARBA00012085"/>
    </source>
</evidence>
<dbReference type="CDD" id="cd00614">
    <property type="entry name" value="CGS_like"/>
    <property type="match status" value="2"/>
</dbReference>
<proteinExistence type="inferred from homology"/>
<dbReference type="PROSITE" id="PS50950">
    <property type="entry name" value="ZF_THAP"/>
    <property type="match status" value="1"/>
</dbReference>
<dbReference type="InterPro" id="IPR006612">
    <property type="entry name" value="THAP_Znf"/>
</dbReference>
<keyword evidence="10" id="KW-0198">Cysteine biosynthesis</keyword>
<dbReference type="GO" id="GO:0004123">
    <property type="term" value="F:cystathionine gamma-lyase activity"/>
    <property type="evidence" value="ECO:0007669"/>
    <property type="project" value="TreeGrafter"/>
</dbReference>
<keyword evidence="8" id="KW-0663">Pyridoxal phosphate</keyword>
<evidence type="ECO:0000256" key="13">
    <source>
        <dbReference type="SAM" id="MobiDB-lite"/>
    </source>
</evidence>
<dbReference type="GO" id="GO:0019346">
    <property type="term" value="P:transsulfuration"/>
    <property type="evidence" value="ECO:0007669"/>
    <property type="project" value="InterPro"/>
</dbReference>
<comment type="caution">
    <text evidence="15">The sequence shown here is derived from an EMBL/GenBank/DDBJ whole genome shotgun (WGS) entry which is preliminary data.</text>
</comment>
<evidence type="ECO:0000256" key="11">
    <source>
        <dbReference type="ARBA" id="ARBA00029853"/>
    </source>
</evidence>
<comment type="similarity">
    <text evidence="3">Belongs to the trans-sulfuration enzymes family.</text>
</comment>
<dbReference type="PROSITE" id="PS00868">
    <property type="entry name" value="CYS_MET_METAB_PP"/>
    <property type="match status" value="2"/>
</dbReference>
<evidence type="ECO:0000256" key="10">
    <source>
        <dbReference type="ARBA" id="ARBA00023192"/>
    </source>
</evidence>
<evidence type="ECO:0000313" key="16">
    <source>
        <dbReference type="Proteomes" id="UP000494256"/>
    </source>
</evidence>
<dbReference type="AlphaFoldDB" id="A0A8S1A8E7"/>
<dbReference type="GO" id="GO:0003677">
    <property type="term" value="F:DNA binding"/>
    <property type="evidence" value="ECO:0007669"/>
    <property type="project" value="UniProtKB-UniRule"/>
</dbReference>
<evidence type="ECO:0000256" key="7">
    <source>
        <dbReference type="ARBA" id="ARBA00022833"/>
    </source>
</evidence>
<evidence type="ECO:0000256" key="1">
    <source>
        <dbReference type="ARBA" id="ARBA00001933"/>
    </source>
</evidence>
<comment type="cofactor">
    <cofactor evidence="1">
        <name>pyridoxal 5'-phosphate</name>
        <dbReference type="ChEBI" id="CHEBI:597326"/>
    </cofactor>
</comment>
<dbReference type="InterPro" id="IPR054542">
    <property type="entry name" value="Cys_met_metab_PP"/>
</dbReference>
<dbReference type="InterPro" id="IPR000277">
    <property type="entry name" value="Cys/Met-Metab_PyrdxlP-dep_enz"/>
</dbReference>
<evidence type="ECO:0000256" key="2">
    <source>
        <dbReference type="ARBA" id="ARBA00005038"/>
    </source>
</evidence>
<keyword evidence="9 12" id="KW-0238">DNA-binding</keyword>
<dbReference type="EMBL" id="CADEBD010000309">
    <property type="protein sequence ID" value="CAB3240938.1"/>
    <property type="molecule type" value="Genomic_DNA"/>
</dbReference>
<dbReference type="GO" id="GO:0019343">
    <property type="term" value="P:cysteine biosynthetic process via cystathionine"/>
    <property type="evidence" value="ECO:0007669"/>
    <property type="project" value="TreeGrafter"/>
</dbReference>
<organism evidence="15 16">
    <name type="scientific">Arctia plantaginis</name>
    <name type="common">Wood tiger moth</name>
    <name type="synonym">Phalaena plantaginis</name>
    <dbReference type="NCBI Taxonomy" id="874455"/>
    <lineage>
        <taxon>Eukaryota</taxon>
        <taxon>Metazoa</taxon>
        <taxon>Ecdysozoa</taxon>
        <taxon>Arthropoda</taxon>
        <taxon>Hexapoda</taxon>
        <taxon>Insecta</taxon>
        <taxon>Pterygota</taxon>
        <taxon>Neoptera</taxon>
        <taxon>Endopterygota</taxon>
        <taxon>Lepidoptera</taxon>
        <taxon>Glossata</taxon>
        <taxon>Ditrysia</taxon>
        <taxon>Noctuoidea</taxon>
        <taxon>Erebidae</taxon>
        <taxon>Arctiinae</taxon>
        <taxon>Arctia</taxon>
    </lineage>
</organism>
<keyword evidence="6 12" id="KW-0863">Zinc-finger</keyword>
<dbReference type="SUPFAM" id="SSF53383">
    <property type="entry name" value="PLP-dependent transferases"/>
    <property type="match status" value="2"/>
</dbReference>
<evidence type="ECO:0000313" key="15">
    <source>
        <dbReference type="EMBL" id="CAB3240938.1"/>
    </source>
</evidence>
<evidence type="ECO:0000256" key="3">
    <source>
        <dbReference type="ARBA" id="ARBA00009077"/>
    </source>
</evidence>
<dbReference type="Pfam" id="PF05485">
    <property type="entry name" value="THAP"/>
    <property type="match status" value="1"/>
</dbReference>
<dbReference type="OrthoDB" id="10259622at2759"/>
<dbReference type="SMART" id="SM00980">
    <property type="entry name" value="THAP"/>
    <property type="match status" value="1"/>
</dbReference>
<dbReference type="Proteomes" id="UP000494256">
    <property type="component" value="Unassembled WGS sequence"/>
</dbReference>
<dbReference type="InterPro" id="IPR015424">
    <property type="entry name" value="PyrdxlP-dep_Trfase"/>
</dbReference>
<dbReference type="GO" id="GO:0030170">
    <property type="term" value="F:pyridoxal phosphate binding"/>
    <property type="evidence" value="ECO:0007669"/>
    <property type="project" value="InterPro"/>
</dbReference>
<dbReference type="Gene3D" id="3.90.1150.10">
    <property type="entry name" value="Aspartate Aminotransferase, domain 1"/>
    <property type="match status" value="2"/>
</dbReference>
<dbReference type="GO" id="GO:0005737">
    <property type="term" value="C:cytoplasm"/>
    <property type="evidence" value="ECO:0007669"/>
    <property type="project" value="TreeGrafter"/>
</dbReference>
<dbReference type="Gene3D" id="3.40.640.10">
    <property type="entry name" value="Type I PLP-dependent aspartate aminotransferase-like (Major domain)"/>
    <property type="match status" value="2"/>
</dbReference>
<feature type="domain" description="THAP-type" evidence="14">
    <location>
        <begin position="1"/>
        <end position="94"/>
    </location>
</feature>
<evidence type="ECO:0000256" key="8">
    <source>
        <dbReference type="ARBA" id="ARBA00022898"/>
    </source>
</evidence>
<dbReference type="FunFam" id="3.40.640.10:FF:000009">
    <property type="entry name" value="Cystathionine gamma-synthase homolog"/>
    <property type="match status" value="2"/>
</dbReference>
<dbReference type="Pfam" id="PF01053">
    <property type="entry name" value="Cys_Met_Meta_PP"/>
    <property type="match status" value="2"/>
</dbReference>
<dbReference type="InterPro" id="IPR015422">
    <property type="entry name" value="PyrdxlP-dep_Trfase_small"/>
</dbReference>
<evidence type="ECO:0000259" key="14">
    <source>
        <dbReference type="PROSITE" id="PS50950"/>
    </source>
</evidence>
<evidence type="ECO:0000256" key="12">
    <source>
        <dbReference type="PROSITE-ProRule" id="PRU00309"/>
    </source>
</evidence>
<protein>
    <recommendedName>
        <fullName evidence="4">cystathionine gamma-lyase</fullName>
        <ecNumber evidence="4">4.4.1.1</ecNumber>
    </recommendedName>
    <alternativeName>
        <fullName evidence="11">Gamma-cystathionase</fullName>
    </alternativeName>
</protein>